<feature type="region of interest" description="Disordered" evidence="3">
    <location>
        <begin position="632"/>
        <end position="689"/>
    </location>
</feature>
<accession>A0AA41T5J6</accession>
<evidence type="ECO:0000256" key="1">
    <source>
        <dbReference type="ARBA" id="ARBA00023054"/>
    </source>
</evidence>
<evidence type="ECO:0000256" key="2">
    <source>
        <dbReference type="SAM" id="Coils"/>
    </source>
</evidence>
<dbReference type="PANTHER" id="PTHR23158:SF54">
    <property type="entry name" value="TRANSPORT AND GOLGI ORGANIZATION PROTEIN 1 HOMOLOG"/>
    <property type="match status" value="1"/>
</dbReference>
<feature type="compositionally biased region" description="Low complexity" evidence="3">
    <location>
        <begin position="665"/>
        <end position="677"/>
    </location>
</feature>
<dbReference type="GO" id="GO:0005789">
    <property type="term" value="C:endoplasmic reticulum membrane"/>
    <property type="evidence" value="ECO:0007669"/>
    <property type="project" value="TreeGrafter"/>
</dbReference>
<dbReference type="Gene3D" id="1.20.5.340">
    <property type="match status" value="1"/>
</dbReference>
<dbReference type="EMBL" id="JAATJV010394359">
    <property type="protein sequence ID" value="MBZ3884655.1"/>
    <property type="molecule type" value="Genomic_DNA"/>
</dbReference>
<feature type="coiled-coil region" evidence="2">
    <location>
        <begin position="165"/>
        <end position="213"/>
    </location>
</feature>
<proteinExistence type="predicted"/>
<keyword evidence="1 2" id="KW-0175">Coiled coil</keyword>
<evidence type="ECO:0000313" key="5">
    <source>
        <dbReference type="Proteomes" id="UP001166674"/>
    </source>
</evidence>
<protein>
    <submittedName>
        <fullName evidence="4">Melanoma inhibitory activity protein 3</fullName>
    </submittedName>
</protein>
<feature type="coiled-coil region" evidence="2">
    <location>
        <begin position="329"/>
        <end position="402"/>
    </location>
</feature>
<feature type="region of interest" description="Disordered" evidence="3">
    <location>
        <begin position="407"/>
        <end position="518"/>
    </location>
</feature>
<organism evidence="4 5">
    <name type="scientific">Sciurus carolinensis</name>
    <name type="common">Eastern gray squirrel</name>
    <dbReference type="NCBI Taxonomy" id="30640"/>
    <lineage>
        <taxon>Eukaryota</taxon>
        <taxon>Metazoa</taxon>
        <taxon>Chordata</taxon>
        <taxon>Craniata</taxon>
        <taxon>Vertebrata</taxon>
        <taxon>Euteleostomi</taxon>
        <taxon>Mammalia</taxon>
        <taxon>Eutheria</taxon>
        <taxon>Euarchontoglires</taxon>
        <taxon>Glires</taxon>
        <taxon>Rodentia</taxon>
        <taxon>Sciuromorpha</taxon>
        <taxon>Sciuridae</taxon>
        <taxon>Sciurinae</taxon>
        <taxon>Sciurini</taxon>
        <taxon>Sciurus</taxon>
    </lineage>
</organism>
<dbReference type="GO" id="GO:0070971">
    <property type="term" value="C:endoplasmic reticulum exit site"/>
    <property type="evidence" value="ECO:0007669"/>
    <property type="project" value="TreeGrafter"/>
</dbReference>
<sequence length="689" mass="76131">MPPLSCPCTMNSVPAAVPSVAASPGHPELLGPLTVLYAALVGRDPAVAGGWLSVTEQQISEKLKNMKKENEELVQTVSNFEQKIKESKKHVQEIKKQNMVLSDAVMKYKDKIKLLEENNEILEDRAKSLHVVLESEREQNVNNEDLVQIALHEAKLSEYKVKCECHWVQEENDRLKKKKEELQQEIQDWSESHAELSEQIKSFEKSQRDLEVALTQKDENINALTNYITQLNRIELESECEGQNEGGGESDEPGNGEVGDQIKKLEDDRNSLQSAKAGLQDECKTLSQKVDILNELYQQEEMALHRKLSRQEYERQERAQRLSAADEKAVLAAQEVKTYKRRIEEMEEEIQKAERSFKNQIATHEKKAHDNCLKARAAERAIAEDRREAANLRHKLLEMTQKMALGQDEPVILKPMAGRAKTKNPPRRGPLSKSGSFGPSPVSAGEHSPPLIGEPARRPVSATLNGRDMGRGEFGSMDGHLPRPRWSSETSGKPFASDPGRGPAPMNSSSRSSSPAKVMDEGKVNMATKGPPHFPEVSLMVSPVVGPLPAPVRYGLPPRPLPGPLPWPLQLVGPFGPPPFGPGVHPPLCFREYAPGVPPGKRDLPLDPWAFLPGPTPLRPLGSFGLREYFIPGTQITPPNHGPQDYSPSPAARDLTPSGSRDEPSSASQSSSQDCSQALKEPVTVTSDT</sequence>
<feature type="coiled-coil region" evidence="2">
    <location>
        <begin position="52"/>
        <end position="132"/>
    </location>
</feature>
<evidence type="ECO:0000256" key="3">
    <source>
        <dbReference type="SAM" id="MobiDB-lite"/>
    </source>
</evidence>
<dbReference type="Proteomes" id="UP001166674">
    <property type="component" value="Unassembled WGS sequence"/>
</dbReference>
<reference evidence="4" key="1">
    <citation type="submission" date="2020-03" db="EMBL/GenBank/DDBJ databases">
        <title>Studies in the Genomics of Life Span.</title>
        <authorList>
            <person name="Glass D."/>
        </authorList>
    </citation>
    <scope>NUCLEOTIDE SEQUENCE</scope>
    <source>
        <strain evidence="4">SUZIE</strain>
        <tissue evidence="4">Muscle</tissue>
    </source>
</reference>
<evidence type="ECO:0000313" key="4">
    <source>
        <dbReference type="EMBL" id="MBZ3884655.1"/>
    </source>
</evidence>
<keyword evidence="5" id="KW-1185">Reference proteome</keyword>
<dbReference type="GO" id="GO:0006888">
    <property type="term" value="P:endoplasmic reticulum to Golgi vesicle-mediated transport"/>
    <property type="evidence" value="ECO:0007669"/>
    <property type="project" value="TreeGrafter"/>
</dbReference>
<dbReference type="PANTHER" id="PTHR23158">
    <property type="entry name" value="MELANOMA INHIBITORY ACTIVITY-RELATED"/>
    <property type="match status" value="1"/>
</dbReference>
<comment type="caution">
    <text evidence="4">The sequence shown here is derived from an EMBL/GenBank/DDBJ whole genome shotgun (WGS) entry which is preliminary data.</text>
</comment>
<dbReference type="AlphaFoldDB" id="A0AA41T5J6"/>
<dbReference type="InterPro" id="IPR051500">
    <property type="entry name" value="cTAGE_MIA/OTOR"/>
</dbReference>
<dbReference type="GO" id="GO:0009306">
    <property type="term" value="P:protein secretion"/>
    <property type="evidence" value="ECO:0007669"/>
    <property type="project" value="TreeGrafter"/>
</dbReference>
<gene>
    <name evidence="4" type="ORF">SUZIE_179020</name>
</gene>
<feature type="coiled-coil region" evidence="2">
    <location>
        <begin position="262"/>
        <end position="296"/>
    </location>
</feature>
<dbReference type="GO" id="GO:0035459">
    <property type="term" value="P:vesicle cargo loading"/>
    <property type="evidence" value="ECO:0007669"/>
    <property type="project" value="TreeGrafter"/>
</dbReference>
<feature type="region of interest" description="Disordered" evidence="3">
    <location>
        <begin position="239"/>
        <end position="260"/>
    </location>
</feature>
<feature type="compositionally biased region" description="Acidic residues" evidence="3">
    <location>
        <begin position="239"/>
        <end position="254"/>
    </location>
</feature>
<name>A0AA41T5J6_SCICA</name>